<dbReference type="AlphaFoldDB" id="A0A545UKJ2"/>
<protein>
    <submittedName>
        <fullName evidence="1">Het-d</fullName>
    </submittedName>
</protein>
<organism evidence="1 2">
    <name type="scientific">Cordyceps javanica</name>
    <dbReference type="NCBI Taxonomy" id="43265"/>
    <lineage>
        <taxon>Eukaryota</taxon>
        <taxon>Fungi</taxon>
        <taxon>Dikarya</taxon>
        <taxon>Ascomycota</taxon>
        <taxon>Pezizomycotina</taxon>
        <taxon>Sordariomycetes</taxon>
        <taxon>Hypocreomycetidae</taxon>
        <taxon>Hypocreales</taxon>
        <taxon>Cordycipitaceae</taxon>
        <taxon>Cordyceps</taxon>
    </lineage>
</organism>
<accession>A0A545UKJ2</accession>
<dbReference type="STRING" id="43265.A0A545UKJ2"/>
<evidence type="ECO:0000313" key="1">
    <source>
        <dbReference type="EMBL" id="TQV89974.1"/>
    </source>
</evidence>
<comment type="caution">
    <text evidence="1">The sequence shown here is derived from an EMBL/GenBank/DDBJ whole genome shotgun (WGS) entry which is preliminary data.</text>
</comment>
<sequence length="455" mass="51841">MAPRTVELDPQGDLIIEIPELNKATREASDEQIEQDDVHAIEVSCPTPGLLAFQLPPRHFAHEYYLASDTAERQIVHFRVSTKHLQLASDRARCMFLHPFAESNKDEVTGLFKWTFEALFDVEAFRIVLSVIHGQSKIVPERVSVRLLAEISAVVEDLQCRDAVWFYAKVWLRYLGEELPAEVSPDLFDWIFISSVFDEPSIFTATTQTAIRTSIDAMGDYLPPIAPRIIGTPTIQQRRRDLIYDLLTTLDKKVVELRLGLRSDCAVECKDMLLGALIRHMTSIGVFYAPESRPMEWSRKSVQSILQEIRGFNSPLIFVPGWDTGETGIWDLRQESDDIYAHKQSYRHRKSKAVSGCKEIEVKTTAYLPRSIVHHDCSLGTHMEPISYAAMKWGPFGILLVGDKVSTKKYRGPFRIHRSTPFHDRKARPEINPTQPRVISRLANRAALSHHSRPS</sequence>
<proteinExistence type="predicted"/>
<gene>
    <name evidence="1" type="ORF">IF1G_11363</name>
</gene>
<evidence type="ECO:0000313" key="2">
    <source>
        <dbReference type="Proteomes" id="UP000315783"/>
    </source>
</evidence>
<name>A0A545UKJ2_9HYPO</name>
<reference evidence="1 2" key="1">
    <citation type="journal article" date="2019" name="Appl. Microbiol. Biotechnol.">
        <title>Genome sequence of Isaria javanica and comparative genome analysis insights into family S53 peptidase evolution in fungal entomopathogens.</title>
        <authorList>
            <person name="Lin R."/>
            <person name="Zhang X."/>
            <person name="Xin B."/>
            <person name="Zou M."/>
            <person name="Gao Y."/>
            <person name="Qin F."/>
            <person name="Hu Q."/>
            <person name="Xie B."/>
            <person name="Cheng X."/>
        </authorList>
    </citation>
    <scope>NUCLEOTIDE SEQUENCE [LARGE SCALE GENOMIC DNA]</scope>
    <source>
        <strain evidence="1 2">IJ1G</strain>
    </source>
</reference>
<dbReference type="EMBL" id="SPUK01000049">
    <property type="protein sequence ID" value="TQV89974.1"/>
    <property type="molecule type" value="Genomic_DNA"/>
</dbReference>
<keyword evidence="2" id="KW-1185">Reference proteome</keyword>
<dbReference type="Proteomes" id="UP000315783">
    <property type="component" value="Unassembled WGS sequence"/>
</dbReference>